<sequence length="294" mass="34643">MVLIKEMEVEIERRQRELYDTLGIRDDDSLLDENTLSDEPFNSVNGTPSQLIKKSRCKNLSQAAMANIQTFMRINCLQCGGRSKSGMHFPTMDNLVDFCKEHARVAYEEFHDVICFDTTYLVNRYQMPFATFVGVNHHGQSILLEKFKGVEDFTKATNEFKALIFDTLMIEMFERNWNEFLTKYGLENNEWLTKLYFERESWVPIYLNHVFWAGMMSTQKSEGMHAYFDGYVNSRSTLKQFVEQYEMAICGKTEKELLSEFILKNRVVNCISQFGWEKQFQHAFTHEIFKLVQE</sequence>
<dbReference type="AlphaFoldDB" id="A0A6A6L5U6"/>
<dbReference type="InterPro" id="IPR031052">
    <property type="entry name" value="FHY3/FAR1"/>
</dbReference>
<dbReference type="InterPro" id="IPR018289">
    <property type="entry name" value="MULE_transposase_dom"/>
</dbReference>
<keyword evidence="4" id="KW-1185">Reference proteome</keyword>
<name>A0A6A6L5U6_HEVBR</name>
<gene>
    <name evidence="3" type="ORF">GH714_032943</name>
</gene>
<comment type="caution">
    <text evidence="3">The sequence shown here is derived from an EMBL/GenBank/DDBJ whole genome shotgun (WGS) entry which is preliminary data.</text>
</comment>
<dbReference type="EMBL" id="JAAGAX010000013">
    <property type="protein sequence ID" value="KAF2295443.1"/>
    <property type="molecule type" value="Genomic_DNA"/>
</dbReference>
<evidence type="ECO:0000259" key="2">
    <source>
        <dbReference type="Pfam" id="PF10551"/>
    </source>
</evidence>
<dbReference type="PANTHER" id="PTHR31669">
    <property type="entry name" value="PROTEIN FAR1-RELATED SEQUENCE 10-RELATED"/>
    <property type="match status" value="1"/>
</dbReference>
<comment type="subcellular location">
    <subcellularLocation>
        <location evidence="1">Nucleus</location>
    </subcellularLocation>
</comment>
<dbReference type="PANTHER" id="PTHR31669:SF283">
    <property type="entry name" value="PROTEIN FAR1-RELATED SEQUENCE"/>
    <property type="match status" value="1"/>
</dbReference>
<evidence type="ECO:0000313" key="4">
    <source>
        <dbReference type="Proteomes" id="UP000467840"/>
    </source>
</evidence>
<protein>
    <recommendedName>
        <fullName evidence="1">Protein FAR1-RELATED SEQUENCE</fullName>
    </recommendedName>
</protein>
<comment type="function">
    <text evidence="1">Putative transcription activator involved in regulating light control of development.</text>
</comment>
<dbReference type="Proteomes" id="UP000467840">
    <property type="component" value="Chromosome 7"/>
</dbReference>
<dbReference type="GO" id="GO:0006355">
    <property type="term" value="P:regulation of DNA-templated transcription"/>
    <property type="evidence" value="ECO:0007669"/>
    <property type="project" value="UniProtKB-UniRule"/>
</dbReference>
<dbReference type="GO" id="GO:0005634">
    <property type="term" value="C:nucleus"/>
    <property type="evidence" value="ECO:0007669"/>
    <property type="project" value="UniProtKB-SubCell"/>
</dbReference>
<evidence type="ECO:0000313" key="3">
    <source>
        <dbReference type="EMBL" id="KAF2295443.1"/>
    </source>
</evidence>
<evidence type="ECO:0000256" key="1">
    <source>
        <dbReference type="RuleBase" id="RU367018"/>
    </source>
</evidence>
<comment type="similarity">
    <text evidence="1">Belongs to the FHY3/FAR1 family.</text>
</comment>
<keyword evidence="1" id="KW-0862">Zinc</keyword>
<keyword evidence="1" id="KW-0863">Zinc-finger</keyword>
<dbReference type="GO" id="GO:0008270">
    <property type="term" value="F:zinc ion binding"/>
    <property type="evidence" value="ECO:0007669"/>
    <property type="project" value="UniProtKB-UniRule"/>
</dbReference>
<keyword evidence="1" id="KW-0479">Metal-binding</keyword>
<organism evidence="3 4">
    <name type="scientific">Hevea brasiliensis</name>
    <name type="common">Para rubber tree</name>
    <name type="synonym">Siphonia brasiliensis</name>
    <dbReference type="NCBI Taxonomy" id="3981"/>
    <lineage>
        <taxon>Eukaryota</taxon>
        <taxon>Viridiplantae</taxon>
        <taxon>Streptophyta</taxon>
        <taxon>Embryophyta</taxon>
        <taxon>Tracheophyta</taxon>
        <taxon>Spermatophyta</taxon>
        <taxon>Magnoliopsida</taxon>
        <taxon>eudicotyledons</taxon>
        <taxon>Gunneridae</taxon>
        <taxon>Pentapetalae</taxon>
        <taxon>rosids</taxon>
        <taxon>fabids</taxon>
        <taxon>Malpighiales</taxon>
        <taxon>Euphorbiaceae</taxon>
        <taxon>Crotonoideae</taxon>
        <taxon>Micrandreae</taxon>
        <taxon>Hevea</taxon>
    </lineage>
</organism>
<proteinExistence type="inferred from homology"/>
<reference evidence="3 4" key="1">
    <citation type="journal article" date="2020" name="Mol. Plant">
        <title>The Chromosome-Based Rubber Tree Genome Provides New Insights into Spurge Genome Evolution and Rubber Biosynthesis.</title>
        <authorList>
            <person name="Liu J."/>
            <person name="Shi C."/>
            <person name="Shi C.C."/>
            <person name="Li W."/>
            <person name="Zhang Q.J."/>
            <person name="Zhang Y."/>
            <person name="Li K."/>
            <person name="Lu H.F."/>
            <person name="Shi C."/>
            <person name="Zhu S.T."/>
            <person name="Xiao Z.Y."/>
            <person name="Nan H."/>
            <person name="Yue Y."/>
            <person name="Zhu X.G."/>
            <person name="Wu Y."/>
            <person name="Hong X.N."/>
            <person name="Fan G.Y."/>
            <person name="Tong Y."/>
            <person name="Zhang D."/>
            <person name="Mao C.L."/>
            <person name="Liu Y.L."/>
            <person name="Hao S.J."/>
            <person name="Liu W.Q."/>
            <person name="Lv M.Q."/>
            <person name="Zhang H.B."/>
            <person name="Liu Y."/>
            <person name="Hu-Tang G.R."/>
            <person name="Wang J.P."/>
            <person name="Wang J.H."/>
            <person name="Sun Y.H."/>
            <person name="Ni S.B."/>
            <person name="Chen W.B."/>
            <person name="Zhang X.C."/>
            <person name="Jiao Y.N."/>
            <person name="Eichler E.E."/>
            <person name="Li G.H."/>
            <person name="Liu X."/>
            <person name="Gao L.Z."/>
        </authorList>
    </citation>
    <scope>NUCLEOTIDE SEQUENCE [LARGE SCALE GENOMIC DNA]</scope>
    <source>
        <strain evidence="4">cv. GT1</strain>
        <tissue evidence="3">Leaf</tissue>
    </source>
</reference>
<dbReference type="Pfam" id="PF10551">
    <property type="entry name" value="MULE"/>
    <property type="match status" value="1"/>
</dbReference>
<keyword evidence="1" id="KW-0539">Nucleus</keyword>
<feature type="domain" description="MULE transposase" evidence="2">
    <location>
        <begin position="113"/>
        <end position="144"/>
    </location>
</feature>
<accession>A0A6A6L5U6</accession>